<evidence type="ECO:0000313" key="3">
    <source>
        <dbReference type="Proteomes" id="UP001472677"/>
    </source>
</evidence>
<protein>
    <submittedName>
        <fullName evidence="2">Uncharacterized protein</fullName>
    </submittedName>
</protein>
<feature type="signal peptide" evidence="1">
    <location>
        <begin position="1"/>
        <end position="22"/>
    </location>
</feature>
<proteinExistence type="predicted"/>
<dbReference type="Proteomes" id="UP001472677">
    <property type="component" value="Unassembled WGS sequence"/>
</dbReference>
<organism evidence="2 3">
    <name type="scientific">Hibiscus sabdariffa</name>
    <name type="common">roselle</name>
    <dbReference type="NCBI Taxonomy" id="183260"/>
    <lineage>
        <taxon>Eukaryota</taxon>
        <taxon>Viridiplantae</taxon>
        <taxon>Streptophyta</taxon>
        <taxon>Embryophyta</taxon>
        <taxon>Tracheophyta</taxon>
        <taxon>Spermatophyta</taxon>
        <taxon>Magnoliopsida</taxon>
        <taxon>eudicotyledons</taxon>
        <taxon>Gunneridae</taxon>
        <taxon>Pentapetalae</taxon>
        <taxon>rosids</taxon>
        <taxon>malvids</taxon>
        <taxon>Malvales</taxon>
        <taxon>Malvaceae</taxon>
        <taxon>Malvoideae</taxon>
        <taxon>Hibiscus</taxon>
    </lineage>
</organism>
<gene>
    <name evidence="2" type="ORF">V6N12_069862</name>
</gene>
<feature type="chain" id="PRO_5046459787" evidence="1">
    <location>
        <begin position="23"/>
        <end position="244"/>
    </location>
</feature>
<keyword evidence="3" id="KW-1185">Reference proteome</keyword>
<name>A0ABR2FF30_9ROSI</name>
<reference evidence="2 3" key="1">
    <citation type="journal article" date="2024" name="G3 (Bethesda)">
        <title>Genome assembly of Hibiscus sabdariffa L. provides insights into metabolisms of medicinal natural products.</title>
        <authorList>
            <person name="Kim T."/>
        </authorList>
    </citation>
    <scope>NUCLEOTIDE SEQUENCE [LARGE SCALE GENOMIC DNA]</scope>
    <source>
        <strain evidence="2">TK-2024</strain>
        <tissue evidence="2">Old leaves</tissue>
    </source>
</reference>
<accession>A0ABR2FF30</accession>
<evidence type="ECO:0000313" key="2">
    <source>
        <dbReference type="EMBL" id="KAK8579539.1"/>
    </source>
</evidence>
<evidence type="ECO:0000256" key="1">
    <source>
        <dbReference type="SAM" id="SignalP"/>
    </source>
</evidence>
<dbReference type="EMBL" id="JBBPBM010000006">
    <property type="protein sequence ID" value="KAK8579539.1"/>
    <property type="molecule type" value="Genomic_DNA"/>
</dbReference>
<sequence>MSRACWILILSLLILKTTSLQAESRTLLREIGNNKSCGSDPKVYGVELSATDFDGVLNETPAAYAIVEFYAHCPIFKKLPGFSMDLMPCIPINRDLCNKFCVSHYPMLFWGPATKFTSAWKPMKQKVKYISYGLDDEKEQISCDISDPEQAITETAAKVEIMTRRMEELGITVEEDSSQTITTFEDAAYLIQKLCREKSAWKNIHYDLSWTVHMMMFDISLPSLQSLRLSCRILFMFNNLEIPC</sequence>
<keyword evidence="1" id="KW-0732">Signal</keyword>
<comment type="caution">
    <text evidence="2">The sequence shown here is derived from an EMBL/GenBank/DDBJ whole genome shotgun (WGS) entry which is preliminary data.</text>
</comment>